<evidence type="ECO:0000259" key="3">
    <source>
        <dbReference type="PROSITE" id="PS50994"/>
    </source>
</evidence>
<feature type="region of interest" description="Disordered" evidence="2">
    <location>
        <begin position="49"/>
        <end position="107"/>
    </location>
</feature>
<dbReference type="InterPro" id="IPR001584">
    <property type="entry name" value="Integrase_cat-core"/>
</dbReference>
<dbReference type="EMBL" id="JNVN01000781">
    <property type="protein sequence ID" value="KHJ34634.1"/>
    <property type="molecule type" value="Genomic_DNA"/>
</dbReference>
<dbReference type="STRING" id="52586.A0A0B1PD92"/>
<dbReference type="GO" id="GO:0005634">
    <property type="term" value="C:nucleus"/>
    <property type="evidence" value="ECO:0007669"/>
    <property type="project" value="UniProtKB-ARBA"/>
</dbReference>
<comment type="caution">
    <text evidence="4">The sequence shown here is derived from an EMBL/GenBank/DDBJ whole genome shotgun (WGS) entry which is preliminary data.</text>
</comment>
<name>A0A0B1PD92_UNCNE</name>
<dbReference type="PANTHER" id="PTHR11439">
    <property type="entry name" value="GAG-POL-RELATED RETROTRANSPOSON"/>
    <property type="match status" value="1"/>
</dbReference>
<accession>A0A0B1PD92</accession>
<dbReference type="CDD" id="cd09272">
    <property type="entry name" value="RNase_HI_RT_Ty1"/>
    <property type="match status" value="1"/>
</dbReference>
<feature type="compositionally biased region" description="Polar residues" evidence="2">
    <location>
        <begin position="89"/>
        <end position="98"/>
    </location>
</feature>
<dbReference type="InterPro" id="IPR013103">
    <property type="entry name" value="RVT_2"/>
</dbReference>
<sequence>MTMKLYSYFWIPEFPTQIYADDISQETIIEIEAAAEKEPEEILPGNITKRKGKARRSIGPQYSSEWAKSKESPDEFEFTNPPKDKSPKIVNNNQNSSIHDLENIPVHQRSNITRAQKPIESQYMYSFPKDITSLFHGIEKLDDSNWFIWKGNVQDNLDLCDLWDIVIGEEPRPHESEVEELRSWIRREKTARTIIKNAFGTNDYSQRFWSMRCEEGASVRLHVGEVRALHLELAELGITIERYLLAIVLYKSLPPSYDGLISTIFATDLDNVDPGYIARKIFEEEMCRIDRSEDANLATNIKCQNCHEIGHLKADCYSKGGGKEGQGPRQIARRKKEEAAQKHSVSQVAEDDAFHASHMATEKSSITENCNISGTTWSHDVWIADSGASSHIANQREITKFTPSNGILNVAGGLTATIEGTGELLIQGKIDGKHKNFKLLNVLYVPTNKQCLISCSKLDKAGGRLTYGNRPCRFYNRDGIMIAKGTLERNLYKIDVKAIIKNEDMANLVSTNVLSWNETHRRLGHISLTSLKMLFKRDHVDGIKIDEDEPIPKELSSESCIAAKSHKLPFPLLTTKRSKQFGDLTHTDVWGSPHVRQTPGGNQYFILFIDDYTRFITVKLYNRWPKEIKADNAAEYEGIRSWLKKYGIELRTSAPYSPQQNGVSERMNRTLLDLARAIRIEKNLPVCRLLHTLYGLKQSGREWINTLKKFLVEEAKYLQLPKQYGLFYRHESEGYGIIAVWVDDLFIVSTDSTRLNRTEDEIKKKWEATDQGEPKLLLGIHMEKDKETNSIKIHQEQYFARVLSIGSLMFAYIATRPDITYAINFLAQFNGKASQRHWNAIKNIFRYLKGTINECIIFDKSRHTEPQFTLTAYSDADNGKYVDRKSISGFVIVIAGGAIKWAAEKQRLITISTAESEYVAANLTGRNCLFLKDIMEDMNFLHDDPISLFMDSDGAIAITKNPENTRATIHIDKIYHWIRQHVESGTFSPESIPSKQNPADLFTKSLPKPLFEQHKLNIGVM</sequence>
<dbReference type="PROSITE" id="PS50994">
    <property type="entry name" value="INTEGRASE"/>
    <property type="match status" value="1"/>
</dbReference>
<dbReference type="Pfam" id="PF22936">
    <property type="entry name" value="Pol_BBD"/>
    <property type="match status" value="1"/>
</dbReference>
<proteinExistence type="predicted"/>
<dbReference type="PANTHER" id="PTHR11439:SF467">
    <property type="entry name" value="INTEGRASE CATALYTIC DOMAIN-CONTAINING PROTEIN"/>
    <property type="match status" value="1"/>
</dbReference>
<dbReference type="SUPFAM" id="SSF53098">
    <property type="entry name" value="Ribonuclease H-like"/>
    <property type="match status" value="1"/>
</dbReference>
<dbReference type="GO" id="GO:0015074">
    <property type="term" value="P:DNA integration"/>
    <property type="evidence" value="ECO:0007669"/>
    <property type="project" value="InterPro"/>
</dbReference>
<dbReference type="Gene3D" id="3.30.420.10">
    <property type="entry name" value="Ribonuclease H-like superfamily/Ribonuclease H"/>
    <property type="match status" value="1"/>
</dbReference>
<dbReference type="Pfam" id="PF14223">
    <property type="entry name" value="Retrotran_gag_2"/>
    <property type="match status" value="1"/>
</dbReference>
<evidence type="ECO:0000256" key="1">
    <source>
        <dbReference type="ARBA" id="ARBA00022884"/>
    </source>
</evidence>
<keyword evidence="5" id="KW-1185">Reference proteome</keyword>
<evidence type="ECO:0000313" key="5">
    <source>
        <dbReference type="Proteomes" id="UP000030854"/>
    </source>
</evidence>
<organism evidence="4 5">
    <name type="scientific">Uncinula necator</name>
    <name type="common">Grape powdery mildew</name>
    <dbReference type="NCBI Taxonomy" id="52586"/>
    <lineage>
        <taxon>Eukaryota</taxon>
        <taxon>Fungi</taxon>
        <taxon>Dikarya</taxon>
        <taxon>Ascomycota</taxon>
        <taxon>Pezizomycotina</taxon>
        <taxon>Leotiomycetes</taxon>
        <taxon>Erysiphales</taxon>
        <taxon>Erysiphaceae</taxon>
        <taxon>Erysiphe</taxon>
    </lineage>
</organism>
<evidence type="ECO:0000256" key="2">
    <source>
        <dbReference type="SAM" id="MobiDB-lite"/>
    </source>
</evidence>
<dbReference type="GO" id="GO:0003723">
    <property type="term" value="F:RNA binding"/>
    <property type="evidence" value="ECO:0007669"/>
    <property type="project" value="UniProtKB-KW"/>
</dbReference>
<dbReference type="AlphaFoldDB" id="A0A0B1PD92"/>
<gene>
    <name evidence="4" type="ORF">EV44_g3096</name>
</gene>
<dbReference type="HOGENOM" id="CLU_295983_0_0_1"/>
<feature type="domain" description="Integrase catalytic" evidence="3">
    <location>
        <begin position="625"/>
        <end position="729"/>
    </location>
</feature>
<dbReference type="OMA" id="CESEYIV"/>
<keyword evidence="1" id="KW-0694">RNA-binding</keyword>
<reference evidence="4 5" key="1">
    <citation type="journal article" date="2014" name="BMC Genomics">
        <title>Adaptive genomic structural variation in the grape powdery mildew pathogen, Erysiphe necator.</title>
        <authorList>
            <person name="Jones L."/>
            <person name="Riaz S."/>
            <person name="Morales-Cruz A."/>
            <person name="Amrine K.C."/>
            <person name="McGuire B."/>
            <person name="Gubler W.D."/>
            <person name="Walker M.A."/>
            <person name="Cantu D."/>
        </authorList>
    </citation>
    <scope>NUCLEOTIDE SEQUENCE [LARGE SCALE GENOMIC DNA]</scope>
    <source>
        <strain evidence="5">c</strain>
    </source>
</reference>
<dbReference type="InterPro" id="IPR025724">
    <property type="entry name" value="GAG-pre-integrase_dom"/>
</dbReference>
<dbReference type="InterPro" id="IPR036397">
    <property type="entry name" value="RNaseH_sf"/>
</dbReference>
<protein>
    <recommendedName>
        <fullName evidence="3">Integrase catalytic domain-containing protein</fullName>
    </recommendedName>
</protein>
<evidence type="ECO:0000313" key="4">
    <source>
        <dbReference type="EMBL" id="KHJ34634.1"/>
    </source>
</evidence>
<dbReference type="Pfam" id="PF07727">
    <property type="entry name" value="RVT_2"/>
    <property type="match status" value="1"/>
</dbReference>
<dbReference type="InterPro" id="IPR012337">
    <property type="entry name" value="RNaseH-like_sf"/>
</dbReference>
<dbReference type="Pfam" id="PF13976">
    <property type="entry name" value="gag_pre-integrs"/>
    <property type="match status" value="1"/>
</dbReference>
<dbReference type="Proteomes" id="UP000030854">
    <property type="component" value="Unassembled WGS sequence"/>
</dbReference>
<dbReference type="InterPro" id="IPR054722">
    <property type="entry name" value="PolX-like_BBD"/>
</dbReference>